<reference evidence="2" key="1">
    <citation type="submission" date="2022-07" db="EMBL/GenBank/DDBJ databases">
        <title>Genome Sequence of Physisporinus lineatus.</title>
        <authorList>
            <person name="Buettner E."/>
        </authorList>
    </citation>
    <scope>NUCLEOTIDE SEQUENCE</scope>
    <source>
        <strain evidence="2">VT162</strain>
    </source>
</reference>
<evidence type="ECO:0000313" key="3">
    <source>
        <dbReference type="Proteomes" id="UP001212997"/>
    </source>
</evidence>
<name>A0AAD5YDU3_9APHY</name>
<evidence type="ECO:0000313" key="2">
    <source>
        <dbReference type="EMBL" id="KAJ3480093.1"/>
    </source>
</evidence>
<dbReference type="EMBL" id="JANAWD010000396">
    <property type="protein sequence ID" value="KAJ3480093.1"/>
    <property type="molecule type" value="Genomic_DNA"/>
</dbReference>
<feature type="compositionally biased region" description="Basic and acidic residues" evidence="1">
    <location>
        <begin position="151"/>
        <end position="171"/>
    </location>
</feature>
<organism evidence="2 3">
    <name type="scientific">Meripilus lineatus</name>
    <dbReference type="NCBI Taxonomy" id="2056292"/>
    <lineage>
        <taxon>Eukaryota</taxon>
        <taxon>Fungi</taxon>
        <taxon>Dikarya</taxon>
        <taxon>Basidiomycota</taxon>
        <taxon>Agaricomycotina</taxon>
        <taxon>Agaricomycetes</taxon>
        <taxon>Polyporales</taxon>
        <taxon>Meripilaceae</taxon>
        <taxon>Meripilus</taxon>
    </lineage>
</organism>
<feature type="region of interest" description="Disordered" evidence="1">
    <location>
        <begin position="127"/>
        <end position="182"/>
    </location>
</feature>
<dbReference type="AlphaFoldDB" id="A0AAD5YDU3"/>
<proteinExistence type="predicted"/>
<sequence length="268" mass="30351">MKAIHLHFGKEIEKAEDAKEAVVSSLTAYIRFCPNLHTVKLDIPGDTPWVFRQLPGVLSGLVSLCRIAFRFWTREDAEVILVGDNEKPRTTLDEDLGDGAKFRRLEYVEVLCVSGGFGDRVVPHWWENDPRSSEDEESDIGRGSNGEDGETERREECHSPAIESRRAEEGKQQGMPSGVELGSNTGGHLPYDLLCTMDLVADFHRRQKPLTDIFPRLSARGVLWCAINHELRAAFPLRITASNLLGMKSRNWRPRYCESLFDQALDYH</sequence>
<comment type="caution">
    <text evidence="2">The sequence shown here is derived from an EMBL/GenBank/DDBJ whole genome shotgun (WGS) entry which is preliminary data.</text>
</comment>
<keyword evidence="3" id="KW-1185">Reference proteome</keyword>
<accession>A0AAD5YDU3</accession>
<protein>
    <submittedName>
        <fullName evidence="2">Uncharacterized protein</fullName>
    </submittedName>
</protein>
<gene>
    <name evidence="2" type="ORF">NLI96_g8591</name>
</gene>
<evidence type="ECO:0000256" key="1">
    <source>
        <dbReference type="SAM" id="MobiDB-lite"/>
    </source>
</evidence>
<dbReference type="Proteomes" id="UP001212997">
    <property type="component" value="Unassembled WGS sequence"/>
</dbReference>